<reference evidence="3 4" key="1">
    <citation type="submission" date="2016-10" db="EMBL/GenBank/DDBJ databases">
        <authorList>
            <person name="de Groot N.N."/>
        </authorList>
    </citation>
    <scope>NUCLEOTIDE SEQUENCE [LARGE SCALE GENOMIC DNA]</scope>
    <source>
        <strain evidence="3 4">DSM 13760</strain>
    </source>
</reference>
<accession>A0A1H9PYU5</accession>
<dbReference type="Proteomes" id="UP000198948">
    <property type="component" value="Unassembled WGS sequence"/>
</dbReference>
<dbReference type="EMBL" id="FOHA01000001">
    <property type="protein sequence ID" value="SER52733.1"/>
    <property type="molecule type" value="Genomic_DNA"/>
</dbReference>
<organism evidence="3 4">
    <name type="scientific">Isobaculum melis</name>
    <dbReference type="NCBI Taxonomy" id="142588"/>
    <lineage>
        <taxon>Bacteria</taxon>
        <taxon>Bacillati</taxon>
        <taxon>Bacillota</taxon>
        <taxon>Bacilli</taxon>
        <taxon>Lactobacillales</taxon>
        <taxon>Carnobacteriaceae</taxon>
        <taxon>Isobaculum</taxon>
    </lineage>
</organism>
<dbReference type="PANTHER" id="PTHR42059">
    <property type="entry name" value="TNT DOMAIN-CONTAINING PROTEIN"/>
    <property type="match status" value="1"/>
</dbReference>
<dbReference type="Pfam" id="PF14021">
    <property type="entry name" value="TNT"/>
    <property type="match status" value="1"/>
</dbReference>
<gene>
    <name evidence="3" type="ORF">SAMN04488559_101203</name>
</gene>
<feature type="domain" description="TNT" evidence="2">
    <location>
        <begin position="237"/>
        <end position="331"/>
    </location>
</feature>
<name>A0A1H9PYU5_9LACT</name>
<dbReference type="InterPro" id="IPR053024">
    <property type="entry name" value="Fungal_surface_NADase"/>
</dbReference>
<protein>
    <recommendedName>
        <fullName evidence="2">TNT domain-containing protein</fullName>
    </recommendedName>
</protein>
<keyword evidence="4" id="KW-1185">Reference proteome</keyword>
<feature type="transmembrane region" description="Helical" evidence="1">
    <location>
        <begin position="60"/>
        <end position="86"/>
    </location>
</feature>
<dbReference type="AlphaFoldDB" id="A0A1H9PYU5"/>
<dbReference type="STRING" id="142588.SAMN04488559_101203"/>
<proteinExistence type="predicted"/>
<dbReference type="PANTHER" id="PTHR42059:SF1">
    <property type="entry name" value="TNT DOMAIN-CONTAINING PROTEIN"/>
    <property type="match status" value="1"/>
</dbReference>
<keyword evidence="1" id="KW-1133">Transmembrane helix</keyword>
<dbReference type="InterPro" id="IPR025331">
    <property type="entry name" value="TNT"/>
</dbReference>
<sequence length="335" mass="37707">MQTRSNQLVREEFELWQEMTKDIPEAQKLNYEDYQQYLMYSHAFIYHSLDDKTADMIKGVVVNAAVISLGFVPIVGPILGVGFGIMEMKEAIQGVDGSGRELDIFERIFKGALAVTSISFSGWKLVKDIGGLNAFKGVSGAKGTGNYNKGYVTGEEWEKYFKKKYGTENVEHVTKTTISSTERAKLNSWGWPPSDELYLKYKDIYNNDLYFNQVTGAPRYPANDGFLSDWPDIVGMAKGDVIDRIGSNGSGQYFSPVGSTFESRALPPFMQTQPYTKYKVLRPFETTTGKVAPWFGQPGAGTQHYTNFLIKDRYGNLIKANVENLLEWGYIIPIE</sequence>
<evidence type="ECO:0000313" key="3">
    <source>
        <dbReference type="EMBL" id="SER52733.1"/>
    </source>
</evidence>
<keyword evidence="1" id="KW-0472">Membrane</keyword>
<evidence type="ECO:0000259" key="2">
    <source>
        <dbReference type="Pfam" id="PF14021"/>
    </source>
</evidence>
<dbReference type="GO" id="GO:0050135">
    <property type="term" value="F:NADP+ nucleosidase activity"/>
    <property type="evidence" value="ECO:0007669"/>
    <property type="project" value="InterPro"/>
</dbReference>
<keyword evidence="1" id="KW-0812">Transmembrane</keyword>
<evidence type="ECO:0000313" key="4">
    <source>
        <dbReference type="Proteomes" id="UP000198948"/>
    </source>
</evidence>
<evidence type="ECO:0000256" key="1">
    <source>
        <dbReference type="SAM" id="Phobius"/>
    </source>
</evidence>